<dbReference type="PROSITE" id="PS50262">
    <property type="entry name" value="G_PROTEIN_RECEP_F1_2"/>
    <property type="match status" value="1"/>
</dbReference>
<dbReference type="SUPFAM" id="SSF81321">
    <property type="entry name" value="Family A G protein-coupled receptor-like"/>
    <property type="match status" value="2"/>
</dbReference>
<dbReference type="GO" id="GO:0004930">
    <property type="term" value="F:G protein-coupled receptor activity"/>
    <property type="evidence" value="ECO:0007669"/>
    <property type="project" value="UniProtKB-KW"/>
</dbReference>
<keyword evidence="6 13" id="KW-1133">Transmembrane helix</keyword>
<evidence type="ECO:0000256" key="12">
    <source>
        <dbReference type="ARBA" id="ARBA00023224"/>
    </source>
</evidence>
<dbReference type="Pfam" id="PF13853">
    <property type="entry name" value="7tm_4"/>
    <property type="match status" value="1"/>
</dbReference>
<gene>
    <name evidence="15" type="ORF">AB205_0200990</name>
</gene>
<keyword evidence="9" id="KW-1015">Disulfide bond</keyword>
<dbReference type="Proteomes" id="UP000228934">
    <property type="component" value="Unassembled WGS sequence"/>
</dbReference>
<comment type="subcellular location">
    <subcellularLocation>
        <location evidence="1">Cell membrane</location>
        <topology evidence="1">Multi-pass membrane protein</topology>
    </subcellularLocation>
</comment>
<sequence length="176" mass="20760">MAYDRYVAVGIHLRYPLLMNPEACFKILWGSWVFVILSCFLVIIMSYICIIRTTMRVPSVEDRHRAFSTRASHFAVLLFYRTSICIMYHIQEVQAEMENETAITEFILLGFSDIDESRFFLFLLIFTVYIVTISANIFIIIFIKTDIRLRKPMYFFIGGLSFLEIWYPSVSVPRLF</sequence>
<feature type="non-terminal residue" evidence="15">
    <location>
        <position position="176"/>
    </location>
</feature>
<feature type="transmembrane region" description="Helical" evidence="13">
    <location>
        <begin position="27"/>
        <end position="50"/>
    </location>
</feature>
<dbReference type="GO" id="GO:0004984">
    <property type="term" value="F:olfactory receptor activity"/>
    <property type="evidence" value="ECO:0007669"/>
    <property type="project" value="InterPro"/>
</dbReference>
<evidence type="ECO:0000256" key="13">
    <source>
        <dbReference type="SAM" id="Phobius"/>
    </source>
</evidence>
<evidence type="ECO:0000256" key="8">
    <source>
        <dbReference type="ARBA" id="ARBA00023136"/>
    </source>
</evidence>
<evidence type="ECO:0000256" key="10">
    <source>
        <dbReference type="ARBA" id="ARBA00023170"/>
    </source>
</evidence>
<dbReference type="InterPro" id="IPR050939">
    <property type="entry name" value="Olfactory_GPCR1"/>
</dbReference>
<dbReference type="EMBL" id="KV929547">
    <property type="protein sequence ID" value="PIO34209.1"/>
    <property type="molecule type" value="Genomic_DNA"/>
</dbReference>
<keyword evidence="12" id="KW-0807">Transducer</keyword>
<organism evidence="15 16">
    <name type="scientific">Aquarana catesbeiana</name>
    <name type="common">American bullfrog</name>
    <name type="synonym">Rana catesbeiana</name>
    <dbReference type="NCBI Taxonomy" id="8400"/>
    <lineage>
        <taxon>Eukaryota</taxon>
        <taxon>Metazoa</taxon>
        <taxon>Chordata</taxon>
        <taxon>Craniata</taxon>
        <taxon>Vertebrata</taxon>
        <taxon>Euteleostomi</taxon>
        <taxon>Amphibia</taxon>
        <taxon>Batrachia</taxon>
        <taxon>Anura</taxon>
        <taxon>Neobatrachia</taxon>
        <taxon>Ranoidea</taxon>
        <taxon>Ranidae</taxon>
        <taxon>Aquarana</taxon>
    </lineage>
</organism>
<feature type="transmembrane region" description="Helical" evidence="13">
    <location>
        <begin position="119"/>
        <end position="141"/>
    </location>
</feature>
<evidence type="ECO:0000256" key="4">
    <source>
        <dbReference type="ARBA" id="ARBA00022692"/>
    </source>
</evidence>
<dbReference type="OrthoDB" id="9836137at2759"/>
<keyword evidence="10" id="KW-0675">Receptor</keyword>
<keyword evidence="5" id="KW-0552">Olfaction</keyword>
<keyword evidence="7" id="KW-0297">G-protein coupled receptor</keyword>
<dbReference type="GO" id="GO:0005886">
    <property type="term" value="C:plasma membrane"/>
    <property type="evidence" value="ECO:0007669"/>
    <property type="project" value="UniProtKB-SubCell"/>
</dbReference>
<feature type="domain" description="G-protein coupled receptors family 1 profile" evidence="14">
    <location>
        <begin position="1"/>
        <end position="176"/>
    </location>
</feature>
<evidence type="ECO:0000256" key="9">
    <source>
        <dbReference type="ARBA" id="ARBA00023157"/>
    </source>
</evidence>
<evidence type="ECO:0000313" key="15">
    <source>
        <dbReference type="EMBL" id="PIO34209.1"/>
    </source>
</evidence>
<evidence type="ECO:0000256" key="11">
    <source>
        <dbReference type="ARBA" id="ARBA00023180"/>
    </source>
</evidence>
<protein>
    <recommendedName>
        <fullName evidence="14">G-protein coupled receptors family 1 profile domain-containing protein</fullName>
    </recommendedName>
</protein>
<proteinExistence type="predicted"/>
<dbReference type="InterPro" id="IPR017452">
    <property type="entry name" value="GPCR_Rhodpsn_7TM"/>
</dbReference>
<keyword evidence="4 13" id="KW-0812">Transmembrane</keyword>
<feature type="transmembrane region" description="Helical" evidence="13">
    <location>
        <begin position="153"/>
        <end position="170"/>
    </location>
</feature>
<evidence type="ECO:0000256" key="2">
    <source>
        <dbReference type="ARBA" id="ARBA00022475"/>
    </source>
</evidence>
<evidence type="ECO:0000256" key="5">
    <source>
        <dbReference type="ARBA" id="ARBA00022725"/>
    </source>
</evidence>
<evidence type="ECO:0000256" key="6">
    <source>
        <dbReference type="ARBA" id="ARBA00022989"/>
    </source>
</evidence>
<evidence type="ECO:0000259" key="14">
    <source>
        <dbReference type="PROSITE" id="PS50262"/>
    </source>
</evidence>
<keyword evidence="3" id="KW-0716">Sensory transduction</keyword>
<reference evidence="16" key="1">
    <citation type="journal article" date="2017" name="Nat. Commun.">
        <title>The North American bullfrog draft genome provides insight into hormonal regulation of long noncoding RNA.</title>
        <authorList>
            <person name="Hammond S.A."/>
            <person name="Warren R.L."/>
            <person name="Vandervalk B.P."/>
            <person name="Kucuk E."/>
            <person name="Khan H."/>
            <person name="Gibb E.A."/>
            <person name="Pandoh P."/>
            <person name="Kirk H."/>
            <person name="Zhao Y."/>
            <person name="Jones M."/>
            <person name="Mungall A.J."/>
            <person name="Coope R."/>
            <person name="Pleasance S."/>
            <person name="Moore R.A."/>
            <person name="Holt R.A."/>
            <person name="Round J.M."/>
            <person name="Ohora S."/>
            <person name="Walle B.V."/>
            <person name="Veldhoen N."/>
            <person name="Helbing C.C."/>
            <person name="Birol I."/>
        </authorList>
    </citation>
    <scope>NUCLEOTIDE SEQUENCE [LARGE SCALE GENOMIC DNA]</scope>
</reference>
<feature type="transmembrane region" description="Helical" evidence="13">
    <location>
        <begin position="71"/>
        <end position="90"/>
    </location>
</feature>
<dbReference type="InterPro" id="IPR000725">
    <property type="entry name" value="Olfact_rcpt"/>
</dbReference>
<keyword evidence="2" id="KW-1003">Cell membrane</keyword>
<dbReference type="AlphaFoldDB" id="A0A2G9S230"/>
<keyword evidence="11" id="KW-0325">Glycoprotein</keyword>
<dbReference type="PANTHER" id="PTHR24242">
    <property type="entry name" value="G-PROTEIN COUPLED RECEPTOR"/>
    <property type="match status" value="1"/>
</dbReference>
<evidence type="ECO:0000313" key="16">
    <source>
        <dbReference type="Proteomes" id="UP000228934"/>
    </source>
</evidence>
<keyword evidence="16" id="KW-1185">Reference proteome</keyword>
<dbReference type="Gene3D" id="1.20.1070.10">
    <property type="entry name" value="Rhodopsin 7-helix transmembrane proteins"/>
    <property type="match status" value="1"/>
</dbReference>
<evidence type="ECO:0000256" key="1">
    <source>
        <dbReference type="ARBA" id="ARBA00004651"/>
    </source>
</evidence>
<keyword evidence="8 13" id="KW-0472">Membrane</keyword>
<accession>A0A2G9S230</accession>
<dbReference type="PANTHER" id="PTHR24242:SF359">
    <property type="entry name" value="ODORANT RECEPTOR-RELATED"/>
    <property type="match status" value="1"/>
</dbReference>
<evidence type="ECO:0000256" key="3">
    <source>
        <dbReference type="ARBA" id="ARBA00022606"/>
    </source>
</evidence>
<evidence type="ECO:0000256" key="7">
    <source>
        <dbReference type="ARBA" id="ARBA00023040"/>
    </source>
</evidence>
<name>A0A2G9S230_AQUCT</name>